<dbReference type="InterPro" id="IPR050261">
    <property type="entry name" value="FrsA_esterase"/>
</dbReference>
<comment type="similarity">
    <text evidence="1">Belongs to the AB hydrolase superfamily.</text>
</comment>
<feature type="signal peptide" evidence="2">
    <location>
        <begin position="1"/>
        <end position="19"/>
    </location>
</feature>
<dbReference type="Gene3D" id="3.40.50.1820">
    <property type="entry name" value="alpha/beta hydrolase"/>
    <property type="match status" value="1"/>
</dbReference>
<dbReference type="PANTHER" id="PTHR22946">
    <property type="entry name" value="DIENELACTONE HYDROLASE DOMAIN-CONTAINING PROTEIN-RELATED"/>
    <property type="match status" value="1"/>
</dbReference>
<dbReference type="InterPro" id="IPR029058">
    <property type="entry name" value="AB_hydrolase_fold"/>
</dbReference>
<keyword evidence="2" id="KW-0732">Signal</keyword>
<comment type="caution">
    <text evidence="3">The sequence shown here is derived from an EMBL/GenBank/DDBJ whole genome shotgun (WGS) entry which is preliminary data.</text>
</comment>
<evidence type="ECO:0000256" key="2">
    <source>
        <dbReference type="SAM" id="SignalP"/>
    </source>
</evidence>
<feature type="chain" id="PRO_5018032171" description="Alpha/beta hydrolase" evidence="2">
    <location>
        <begin position="20"/>
        <end position="516"/>
    </location>
</feature>
<evidence type="ECO:0008006" key="5">
    <source>
        <dbReference type="Google" id="ProtNLM"/>
    </source>
</evidence>
<evidence type="ECO:0000256" key="1">
    <source>
        <dbReference type="ARBA" id="ARBA00008645"/>
    </source>
</evidence>
<gene>
    <name evidence="3" type="ORF">EFL95_13365</name>
</gene>
<reference evidence="3 4" key="1">
    <citation type="submission" date="2018-11" db="EMBL/GenBank/DDBJ databases">
        <authorList>
            <person name="Li F."/>
        </authorList>
    </citation>
    <scope>NUCLEOTIDE SEQUENCE [LARGE SCALE GENOMIC DNA]</scope>
    <source>
        <strain evidence="3 4">KIS18-7</strain>
    </source>
</reference>
<accession>A0A3N0DWC3</accession>
<proteinExistence type="inferred from homology"/>
<keyword evidence="4" id="KW-1185">Reference proteome</keyword>
<protein>
    <recommendedName>
        <fullName evidence="5">Alpha/beta hydrolase</fullName>
    </recommendedName>
</protein>
<sequence>MTALALACALAGPVSGAAAPVDCATATALSPAYNSCEGRNLTITGQNQSRKPDPTPGIIAATQAYQLARAAALAADPERQPNPNSCTTVLLCPIDPRMNDFASRGGIVKPVLYTSRSGATMSGHVWATVAGPAKRPGIVIVNGSVVGFEETYWFLAQSLAKAGFVVMTFDAQGEGMSDQLGEFPDQLEDALAGTPLLGLIGPRPAQDVFGGNGYPFYDGGQDALDFLLSTPAHPYVPRPSRTTGTSHAAKQSRRVAAGLDAAYNPLWSTLDPTSIGITGHSYGAEAASWLGQADPRIDAVVALDSLCVPVSPAPSEQSVGYPNPDFSNLPSATYALTRDCFSTPAGPAPWITKPALGIAGDYLLNPVPYLLPPNPLGKSRASLAYTAAGVDTGQVLVRGGTHLSFTDIPFLVPGSLRAIDMIDWYTTAWFAKYLQNRPGADAMLLTDRWQHDATTGTLDPVADANLFSWHFRSRLDVAGQGGGRVRCEDLRTGCGLLVPSSADGWPGEYSIVSATR</sequence>
<evidence type="ECO:0000313" key="3">
    <source>
        <dbReference type="EMBL" id="RNL79917.1"/>
    </source>
</evidence>
<dbReference type="EMBL" id="RJSG01000002">
    <property type="protein sequence ID" value="RNL79917.1"/>
    <property type="molecule type" value="Genomic_DNA"/>
</dbReference>
<dbReference type="SUPFAM" id="SSF53474">
    <property type="entry name" value="alpha/beta-Hydrolases"/>
    <property type="match status" value="1"/>
</dbReference>
<dbReference type="AlphaFoldDB" id="A0A3N0DWC3"/>
<organism evidence="3 4">
    <name type="scientific">Nocardioides marmorisolisilvae</name>
    <dbReference type="NCBI Taxonomy" id="1542737"/>
    <lineage>
        <taxon>Bacteria</taxon>
        <taxon>Bacillati</taxon>
        <taxon>Actinomycetota</taxon>
        <taxon>Actinomycetes</taxon>
        <taxon>Propionibacteriales</taxon>
        <taxon>Nocardioidaceae</taxon>
        <taxon>Nocardioides</taxon>
    </lineage>
</organism>
<name>A0A3N0DWC3_9ACTN</name>
<evidence type="ECO:0000313" key="4">
    <source>
        <dbReference type="Proteomes" id="UP000277094"/>
    </source>
</evidence>
<dbReference type="Proteomes" id="UP000277094">
    <property type="component" value="Unassembled WGS sequence"/>
</dbReference>